<protein>
    <submittedName>
        <fullName evidence="6">LysR family transcriptional regulator</fullName>
    </submittedName>
</protein>
<dbReference type="InterPro" id="IPR036388">
    <property type="entry name" value="WH-like_DNA-bd_sf"/>
</dbReference>
<dbReference type="PANTHER" id="PTHR30118">
    <property type="entry name" value="HTH-TYPE TRANSCRIPTIONAL REGULATOR LEUO-RELATED"/>
    <property type="match status" value="1"/>
</dbReference>
<dbReference type="Gene3D" id="3.40.190.10">
    <property type="entry name" value="Periplasmic binding protein-like II"/>
    <property type="match status" value="2"/>
</dbReference>
<dbReference type="AlphaFoldDB" id="A0A0G3YZH4"/>
<keyword evidence="4" id="KW-0804">Transcription</keyword>
<evidence type="ECO:0000256" key="3">
    <source>
        <dbReference type="ARBA" id="ARBA00023125"/>
    </source>
</evidence>
<reference evidence="6 7" key="1">
    <citation type="submission" date="2018-08" db="EMBL/GenBank/DDBJ databases">
        <title>Comparative analysis of Burkholderia isolates from Puerto Rico.</title>
        <authorList>
            <person name="Hall C."/>
            <person name="Sahl J."/>
            <person name="Wagner D."/>
        </authorList>
    </citation>
    <scope>NUCLEOTIDE SEQUENCE [LARGE SCALE GENOMIC DNA]</scope>
    <source>
        <strain evidence="6 7">Bp9001</strain>
    </source>
</reference>
<organism evidence="6 7">
    <name type="scientific">Burkholderia contaminans</name>
    <dbReference type="NCBI Taxonomy" id="488447"/>
    <lineage>
        <taxon>Bacteria</taxon>
        <taxon>Pseudomonadati</taxon>
        <taxon>Pseudomonadota</taxon>
        <taxon>Betaproteobacteria</taxon>
        <taxon>Burkholderiales</taxon>
        <taxon>Burkholderiaceae</taxon>
        <taxon>Burkholderia</taxon>
        <taxon>Burkholderia cepacia complex</taxon>
    </lineage>
</organism>
<dbReference type="EMBL" id="QTQX01000007">
    <property type="protein sequence ID" value="RQT30030.1"/>
    <property type="molecule type" value="Genomic_DNA"/>
</dbReference>
<dbReference type="PROSITE" id="PS50931">
    <property type="entry name" value="HTH_LYSR"/>
    <property type="match status" value="1"/>
</dbReference>
<evidence type="ECO:0000313" key="7">
    <source>
        <dbReference type="Proteomes" id="UP000269271"/>
    </source>
</evidence>
<gene>
    <name evidence="6" type="ORF">DF037_13155</name>
</gene>
<sequence length="318" mass="36034">MLNSNVLRQLDLQDVMVFLCLYEHKSARRTAEVMSISQPTVSYCLKRLRNCFHDVLFDVDHGSLVATAKAEAIEPYLRNVIDAVNHCADMDDDQVVATTRRVMRVCAPEYFELLLLPGVLESFMKRGRETSLIVDRLGRELPVERLLAGEIDFAIGFGPGYHRLHPDLQWESVLSDTFVCLTASRKLAQSTRVSLDEFCDMDHVFPTPWVSERNMIDGWLEKLGRSRSIVARANTYQACLNIVARLPVALTLPRRLIQYLSIPPAVQICEVPLGFPTFTLDVIWSTPMEKNPDIRTMRTLFKDLASANALEPGELPRA</sequence>
<dbReference type="SUPFAM" id="SSF53850">
    <property type="entry name" value="Periplasmic binding protein-like II"/>
    <property type="match status" value="1"/>
</dbReference>
<dbReference type="InterPro" id="IPR036390">
    <property type="entry name" value="WH_DNA-bd_sf"/>
</dbReference>
<dbReference type="InterPro" id="IPR005119">
    <property type="entry name" value="LysR_subst-bd"/>
</dbReference>
<comment type="similarity">
    <text evidence="1">Belongs to the LysR transcriptional regulatory family.</text>
</comment>
<dbReference type="RefSeq" id="WP_046549228.1">
    <property type="nucleotide sequence ID" value="NZ_CABVQJ010000003.1"/>
</dbReference>
<dbReference type="SUPFAM" id="SSF46785">
    <property type="entry name" value="Winged helix' DNA-binding domain"/>
    <property type="match status" value="1"/>
</dbReference>
<evidence type="ECO:0000256" key="1">
    <source>
        <dbReference type="ARBA" id="ARBA00009437"/>
    </source>
</evidence>
<dbReference type="KEGG" id="bcon:NL30_23150"/>
<dbReference type="Gene3D" id="1.10.10.10">
    <property type="entry name" value="Winged helix-like DNA-binding domain superfamily/Winged helix DNA-binding domain"/>
    <property type="match status" value="1"/>
</dbReference>
<dbReference type="GO" id="GO:0003700">
    <property type="term" value="F:DNA-binding transcription factor activity"/>
    <property type="evidence" value="ECO:0007669"/>
    <property type="project" value="InterPro"/>
</dbReference>
<accession>A0A1C8ZES4</accession>
<dbReference type="InterPro" id="IPR037402">
    <property type="entry name" value="YidZ_PBP2"/>
</dbReference>
<evidence type="ECO:0000259" key="5">
    <source>
        <dbReference type="PROSITE" id="PS50931"/>
    </source>
</evidence>
<dbReference type="InterPro" id="IPR050389">
    <property type="entry name" value="LysR-type_TF"/>
</dbReference>
<dbReference type="InterPro" id="IPR000847">
    <property type="entry name" value="LysR_HTH_N"/>
</dbReference>
<dbReference type="Proteomes" id="UP000269271">
    <property type="component" value="Unassembled WGS sequence"/>
</dbReference>
<dbReference type="Pfam" id="PF03466">
    <property type="entry name" value="LysR_substrate"/>
    <property type="match status" value="1"/>
</dbReference>
<dbReference type="CDD" id="cd08417">
    <property type="entry name" value="PBP2_Nitroaromatics_like"/>
    <property type="match status" value="1"/>
</dbReference>
<evidence type="ECO:0000256" key="4">
    <source>
        <dbReference type="ARBA" id="ARBA00023163"/>
    </source>
</evidence>
<dbReference type="PANTHER" id="PTHR30118:SF15">
    <property type="entry name" value="TRANSCRIPTIONAL REGULATORY PROTEIN"/>
    <property type="match status" value="1"/>
</dbReference>
<keyword evidence="2" id="KW-0805">Transcription regulation</keyword>
<proteinExistence type="inferred from homology"/>
<evidence type="ECO:0000313" key="6">
    <source>
        <dbReference type="EMBL" id="RQT30030.1"/>
    </source>
</evidence>
<dbReference type="GO" id="GO:0003677">
    <property type="term" value="F:DNA binding"/>
    <property type="evidence" value="ECO:0007669"/>
    <property type="project" value="UniProtKB-KW"/>
</dbReference>
<evidence type="ECO:0000256" key="2">
    <source>
        <dbReference type="ARBA" id="ARBA00023015"/>
    </source>
</evidence>
<dbReference type="Pfam" id="PF00126">
    <property type="entry name" value="HTH_1"/>
    <property type="match status" value="1"/>
</dbReference>
<feature type="domain" description="HTH lysR-type" evidence="5">
    <location>
        <begin position="10"/>
        <end position="67"/>
    </location>
</feature>
<comment type="caution">
    <text evidence="6">The sequence shown here is derived from an EMBL/GenBank/DDBJ whole genome shotgun (WGS) entry which is preliminary data.</text>
</comment>
<accession>A0A0G3YZH4</accession>
<keyword evidence="3" id="KW-0238">DNA-binding</keyword>
<name>A0A0G3YZH4_9BURK</name>